<dbReference type="Pfam" id="PF13515">
    <property type="entry name" value="FUSC_2"/>
    <property type="match status" value="1"/>
</dbReference>
<dbReference type="PANTHER" id="PTHR30509:SF9">
    <property type="entry name" value="MULTIDRUG RESISTANCE PROTEIN MDTO"/>
    <property type="match status" value="1"/>
</dbReference>
<protein>
    <submittedName>
        <fullName evidence="10">FUSC family membrane protein</fullName>
    </submittedName>
</protein>
<feature type="transmembrane region" description="Helical" evidence="7">
    <location>
        <begin position="140"/>
        <end position="159"/>
    </location>
</feature>
<reference evidence="11" key="1">
    <citation type="journal article" date="2019" name="Int. J. Syst. Evol. Microbiol.">
        <title>The Global Catalogue of Microorganisms (GCM) 10K type strain sequencing project: providing services to taxonomists for standard genome sequencing and annotation.</title>
        <authorList>
            <consortium name="The Broad Institute Genomics Platform"/>
            <consortium name="The Broad Institute Genome Sequencing Center for Infectious Disease"/>
            <person name="Wu L."/>
            <person name="Ma J."/>
        </authorList>
    </citation>
    <scope>NUCLEOTIDE SEQUENCE [LARGE SCALE GENOMIC DNA]</scope>
    <source>
        <strain evidence="11">KCTC 52924</strain>
    </source>
</reference>
<keyword evidence="4 7" id="KW-1133">Transmembrane helix</keyword>
<evidence type="ECO:0000313" key="11">
    <source>
        <dbReference type="Proteomes" id="UP001597532"/>
    </source>
</evidence>
<evidence type="ECO:0000259" key="8">
    <source>
        <dbReference type="Pfam" id="PF12805"/>
    </source>
</evidence>
<feature type="transmembrane region" description="Helical" evidence="7">
    <location>
        <begin position="494"/>
        <end position="514"/>
    </location>
</feature>
<dbReference type="Proteomes" id="UP001597532">
    <property type="component" value="Unassembled WGS sequence"/>
</dbReference>
<evidence type="ECO:0000256" key="3">
    <source>
        <dbReference type="ARBA" id="ARBA00022692"/>
    </source>
</evidence>
<evidence type="ECO:0000256" key="2">
    <source>
        <dbReference type="ARBA" id="ARBA00022475"/>
    </source>
</evidence>
<keyword evidence="11" id="KW-1185">Reference proteome</keyword>
<feature type="transmembrane region" description="Helical" evidence="7">
    <location>
        <begin position="409"/>
        <end position="433"/>
    </location>
</feature>
<feature type="transmembrane region" description="Helical" evidence="7">
    <location>
        <begin position="445"/>
        <end position="464"/>
    </location>
</feature>
<feature type="transmembrane region" description="Helical" evidence="7">
    <location>
        <begin position="37"/>
        <end position="55"/>
    </location>
</feature>
<feature type="domain" description="Integral membrane bound transporter" evidence="9">
    <location>
        <begin position="410"/>
        <end position="533"/>
    </location>
</feature>
<evidence type="ECO:0000256" key="5">
    <source>
        <dbReference type="ARBA" id="ARBA00023136"/>
    </source>
</evidence>
<dbReference type="InterPro" id="IPR049453">
    <property type="entry name" value="Memb_transporter_dom"/>
</dbReference>
<evidence type="ECO:0000256" key="6">
    <source>
        <dbReference type="ARBA" id="ARBA00043993"/>
    </source>
</evidence>
<comment type="subcellular location">
    <subcellularLocation>
        <location evidence="1">Cell membrane</location>
        <topology evidence="1">Multi-pass membrane protein</topology>
    </subcellularLocation>
</comment>
<evidence type="ECO:0000256" key="7">
    <source>
        <dbReference type="SAM" id="Phobius"/>
    </source>
</evidence>
<accession>A0ABW5VB44</accession>
<sequence>MIKDWLRLSSLYFRSAYFFRACKFTVAVLLPLVTLGLLGYIEFAVPIAIGVFLNAPSDIPGSLKRKVYGILISIALTMGVTLIVSLSQPHFWLLLVVITLLAFSISLLAVYGFRGSLVAFSGLLAMVLGLAHGISSIALWMHVLLLGGGGLFYLAVSLLTHRIIPKKDEDQLLSDTLDLTGDYLEVRGQLLAQTEKRDELSRKLFKLQSEISEKHEVLRELLLTKERRVNRSHFDEKHLMIFISLVDILELALANSLDYHKFDSLFQGQEKPLKKFIKVNRVFSEQLKVLSDCIITKQDIPSKAPMIKALSAANRAIADFVNEVKLPQAREGALMLKNLHDYQAMQLQKIRTVRRALTNVRNDSKLSLKSKDAHQFITDQEYSFNIVLENLSIKSPIFRHSLRLTTAIILAYISGTALGIINTYWILLTLIVIMRPYYGLTKERSINRIIGTLAGAVIATIIILLTQNPVVYGVLAAISLTIAFSLIQQSYRSAAAFITINVIFVYSLITPNAFEVIQYRVLDTVLGAVLAVVANYLFWPSWEAMNLDKFLTSSIRANAKYLIAIRHLYHNKQTTELDYKIPRKEAFLSVSNLNAAFQRMTQDPKSKQKSSDLIYEMVALNNTILSTLASLGTFIMHHKTTEASVHFRKMVIYIDLTLKNAAKEIDKIEVNPSKRPKNVDDAKENLKFSYDNLVKERETEIEQGNIDIEEEMLSNLQEAHLIYNQLIWLKDLAEKLETASRKYRNRCAV</sequence>
<dbReference type="InterPro" id="IPR032692">
    <property type="entry name" value="YccS_N"/>
</dbReference>
<proteinExistence type="inferred from homology"/>
<evidence type="ECO:0000256" key="4">
    <source>
        <dbReference type="ARBA" id="ARBA00022989"/>
    </source>
</evidence>
<gene>
    <name evidence="10" type="ORF">ACFS1K_03880</name>
</gene>
<dbReference type="PANTHER" id="PTHR30509">
    <property type="entry name" value="P-HYDROXYBENZOIC ACID EFFLUX PUMP SUBUNIT-RELATED"/>
    <property type="match status" value="1"/>
</dbReference>
<dbReference type="RefSeq" id="WP_251809186.1">
    <property type="nucleotide sequence ID" value="NZ_CP166679.1"/>
</dbReference>
<keyword evidence="2" id="KW-1003">Cell membrane</keyword>
<comment type="similarity">
    <text evidence="6">Belongs to the YccS/YhfK family.</text>
</comment>
<feature type="transmembrane region" description="Helical" evidence="7">
    <location>
        <begin position="520"/>
        <end position="539"/>
    </location>
</feature>
<evidence type="ECO:0000259" key="9">
    <source>
        <dbReference type="Pfam" id="PF13515"/>
    </source>
</evidence>
<evidence type="ECO:0000313" key="10">
    <source>
        <dbReference type="EMBL" id="MFD2788893.1"/>
    </source>
</evidence>
<dbReference type="EMBL" id="JBHUOK010000008">
    <property type="protein sequence ID" value="MFD2788893.1"/>
    <property type="molecule type" value="Genomic_DNA"/>
</dbReference>
<organism evidence="10 11">
    <name type="scientific">Arenibacter antarcticus</name>
    <dbReference type="NCBI Taxonomy" id="2040469"/>
    <lineage>
        <taxon>Bacteria</taxon>
        <taxon>Pseudomonadati</taxon>
        <taxon>Bacteroidota</taxon>
        <taxon>Flavobacteriia</taxon>
        <taxon>Flavobacteriales</taxon>
        <taxon>Flavobacteriaceae</taxon>
        <taxon>Arenibacter</taxon>
    </lineage>
</organism>
<name>A0ABW5VB44_9FLAO</name>
<evidence type="ECO:0000256" key="1">
    <source>
        <dbReference type="ARBA" id="ARBA00004651"/>
    </source>
</evidence>
<feature type="domain" description="Integral membrane protein YccS N-terminal" evidence="8">
    <location>
        <begin position="70"/>
        <end position="325"/>
    </location>
</feature>
<comment type="caution">
    <text evidence="10">The sequence shown here is derived from an EMBL/GenBank/DDBJ whole genome shotgun (WGS) entry which is preliminary data.</text>
</comment>
<dbReference type="Pfam" id="PF12805">
    <property type="entry name" value="FUSC-like"/>
    <property type="match status" value="1"/>
</dbReference>
<feature type="transmembrane region" description="Helical" evidence="7">
    <location>
        <begin position="67"/>
        <end position="85"/>
    </location>
</feature>
<feature type="transmembrane region" description="Helical" evidence="7">
    <location>
        <begin position="470"/>
        <end position="487"/>
    </location>
</feature>
<feature type="transmembrane region" description="Helical" evidence="7">
    <location>
        <begin position="91"/>
        <end position="110"/>
    </location>
</feature>
<keyword evidence="3 7" id="KW-0812">Transmembrane</keyword>
<feature type="transmembrane region" description="Helical" evidence="7">
    <location>
        <begin position="117"/>
        <end position="134"/>
    </location>
</feature>
<keyword evidence="5 7" id="KW-0472">Membrane</keyword>